<accession>A0A1V0SIL7</accession>
<name>A0A1V0SIL7_9VIRU</name>
<keyword evidence="1" id="KW-0812">Transmembrane</keyword>
<sequence>MDLYDEQKKENIKVPTWLVMSLLSIFLAIAIVVLYLQFIRYALVGKSIDKGDTTSTALLLSPEITFGLAQLI</sequence>
<evidence type="ECO:0000313" key="2">
    <source>
        <dbReference type="EMBL" id="ARF11484.1"/>
    </source>
</evidence>
<reference evidence="2" key="1">
    <citation type="journal article" date="2017" name="Science">
        <title>Giant viruses with an expanded complement of translation system components.</title>
        <authorList>
            <person name="Schulz F."/>
            <person name="Yutin N."/>
            <person name="Ivanova N.N."/>
            <person name="Ortega D.R."/>
            <person name="Lee T.K."/>
            <person name="Vierheilig J."/>
            <person name="Daims H."/>
            <person name="Horn M."/>
            <person name="Wagner M."/>
            <person name="Jensen G.J."/>
            <person name="Kyrpides N.C."/>
            <person name="Koonin E.V."/>
            <person name="Woyke T."/>
        </authorList>
    </citation>
    <scope>NUCLEOTIDE SEQUENCE</scope>
    <source>
        <strain evidence="2">KNV1</strain>
    </source>
</reference>
<feature type="transmembrane region" description="Helical" evidence="1">
    <location>
        <begin position="16"/>
        <end position="36"/>
    </location>
</feature>
<keyword evidence="1" id="KW-0472">Membrane</keyword>
<gene>
    <name evidence="2" type="ORF">Klosneuvirus_1_341</name>
</gene>
<evidence type="ECO:0000256" key="1">
    <source>
        <dbReference type="SAM" id="Phobius"/>
    </source>
</evidence>
<organism evidence="2">
    <name type="scientific">Klosneuvirus KNV1</name>
    <dbReference type="NCBI Taxonomy" id="1977640"/>
    <lineage>
        <taxon>Viruses</taxon>
        <taxon>Varidnaviria</taxon>
        <taxon>Bamfordvirae</taxon>
        <taxon>Nucleocytoviricota</taxon>
        <taxon>Megaviricetes</taxon>
        <taxon>Imitervirales</taxon>
        <taxon>Mimiviridae</taxon>
        <taxon>Klosneuvirinae</taxon>
        <taxon>Klosneuvirus</taxon>
    </lineage>
</organism>
<keyword evidence="1" id="KW-1133">Transmembrane helix</keyword>
<proteinExistence type="predicted"/>
<protein>
    <submittedName>
        <fullName evidence="2">Uncharacterized protein</fullName>
    </submittedName>
</protein>
<dbReference type="EMBL" id="KY684108">
    <property type="protein sequence ID" value="ARF11484.1"/>
    <property type="molecule type" value="Genomic_DNA"/>
</dbReference>